<dbReference type="EnsemblMetazoa" id="MESCA007094-RA">
    <property type="protein sequence ID" value="MESCA007094-PA"/>
    <property type="gene ID" value="MESCA007094"/>
</dbReference>
<proteinExistence type="predicted"/>
<dbReference type="HOGENOM" id="CLU_2852250_0_0_1"/>
<organism evidence="1 2">
    <name type="scientific">Megaselia scalaris</name>
    <name type="common">Humpbacked fly</name>
    <name type="synonym">Phora scalaris</name>
    <dbReference type="NCBI Taxonomy" id="36166"/>
    <lineage>
        <taxon>Eukaryota</taxon>
        <taxon>Metazoa</taxon>
        <taxon>Ecdysozoa</taxon>
        <taxon>Arthropoda</taxon>
        <taxon>Hexapoda</taxon>
        <taxon>Insecta</taxon>
        <taxon>Pterygota</taxon>
        <taxon>Neoptera</taxon>
        <taxon>Endopterygota</taxon>
        <taxon>Diptera</taxon>
        <taxon>Brachycera</taxon>
        <taxon>Muscomorpha</taxon>
        <taxon>Platypezoidea</taxon>
        <taxon>Phoridae</taxon>
        <taxon>Megaseliini</taxon>
        <taxon>Megaselia</taxon>
    </lineage>
</organism>
<protein>
    <submittedName>
        <fullName evidence="1">Uncharacterized protein</fullName>
    </submittedName>
</protein>
<dbReference type="EMBL" id="CAQQ02049475">
    <property type="status" value="NOT_ANNOTATED_CDS"/>
    <property type="molecule type" value="Genomic_DNA"/>
</dbReference>
<keyword evidence="2" id="KW-1185">Reference proteome</keyword>
<sequence length="65" mass="7588">MALLTPKIVESMLGKYRQDLVFTAHFIPSTIREYDVLTSILLYTFLATWQYSIDQHGLATFIYNQ</sequence>
<reference evidence="1" key="2">
    <citation type="submission" date="2015-06" db="UniProtKB">
        <authorList>
            <consortium name="EnsemblMetazoa"/>
        </authorList>
    </citation>
    <scope>IDENTIFICATION</scope>
</reference>
<dbReference type="AlphaFoldDB" id="T1GTQ5"/>
<reference evidence="2" key="1">
    <citation type="submission" date="2013-02" db="EMBL/GenBank/DDBJ databases">
        <authorList>
            <person name="Hughes D."/>
        </authorList>
    </citation>
    <scope>NUCLEOTIDE SEQUENCE</scope>
    <source>
        <strain>Durham</strain>
        <strain evidence="2">NC isolate 2 -- Noor lab</strain>
    </source>
</reference>
<evidence type="ECO:0000313" key="1">
    <source>
        <dbReference type="EnsemblMetazoa" id="MESCA007094-PA"/>
    </source>
</evidence>
<evidence type="ECO:0000313" key="2">
    <source>
        <dbReference type="Proteomes" id="UP000015102"/>
    </source>
</evidence>
<accession>T1GTQ5</accession>
<dbReference type="Proteomes" id="UP000015102">
    <property type="component" value="Unassembled WGS sequence"/>
</dbReference>
<name>T1GTQ5_MEGSC</name>